<sequence length="77" mass="8772">MHIQTSVSFCIKNLARGSEITKQHLSNDPDFLVTEHFCQRKCKICKDSYYALIDGNIKSASTPEKLLDEIYAYLDAT</sequence>
<reference evidence="1 2" key="1">
    <citation type="submission" date="2020-08" db="EMBL/GenBank/DDBJ databases">
        <title>Genomic Encyclopedia of Type Strains, Phase IV (KMG-IV): sequencing the most valuable type-strain genomes for metagenomic binning, comparative biology and taxonomic classification.</title>
        <authorList>
            <person name="Goeker M."/>
        </authorList>
    </citation>
    <scope>NUCLEOTIDE SEQUENCE [LARGE SCALE GENOMIC DNA]</scope>
    <source>
        <strain evidence="1 2">DSM 11805</strain>
    </source>
</reference>
<comment type="caution">
    <text evidence="1">The sequence shown here is derived from an EMBL/GenBank/DDBJ whole genome shotgun (WGS) entry which is preliminary data.</text>
</comment>
<dbReference type="InterPro" id="IPR009910">
    <property type="entry name" value="DUF1450"/>
</dbReference>
<gene>
    <name evidence="1" type="ORF">GGQ92_002979</name>
</gene>
<dbReference type="Pfam" id="PF07293">
    <property type="entry name" value="DUF1450"/>
    <property type="match status" value="1"/>
</dbReference>
<evidence type="ECO:0000313" key="2">
    <source>
        <dbReference type="Proteomes" id="UP000572212"/>
    </source>
</evidence>
<dbReference type="RefSeq" id="WP_184250649.1">
    <property type="nucleotide sequence ID" value="NZ_BAAACU010000035.1"/>
</dbReference>
<dbReference type="AlphaFoldDB" id="A0A841RUL6"/>
<proteinExistence type="predicted"/>
<dbReference type="EMBL" id="JACHON010000024">
    <property type="protein sequence ID" value="MBB6514158.1"/>
    <property type="molecule type" value="Genomic_DNA"/>
</dbReference>
<dbReference type="Proteomes" id="UP000572212">
    <property type="component" value="Unassembled WGS sequence"/>
</dbReference>
<protein>
    <submittedName>
        <fullName evidence="1">Uncharacterized protein YuzB (UPF0349 family)</fullName>
    </submittedName>
</protein>
<organism evidence="1 2">
    <name type="scientific">Gracilibacillus halotolerans</name>
    <dbReference type="NCBI Taxonomy" id="74386"/>
    <lineage>
        <taxon>Bacteria</taxon>
        <taxon>Bacillati</taxon>
        <taxon>Bacillota</taxon>
        <taxon>Bacilli</taxon>
        <taxon>Bacillales</taxon>
        <taxon>Bacillaceae</taxon>
        <taxon>Gracilibacillus</taxon>
    </lineage>
</organism>
<accession>A0A841RUL6</accession>
<name>A0A841RUL6_9BACI</name>
<keyword evidence="2" id="KW-1185">Reference proteome</keyword>
<evidence type="ECO:0000313" key="1">
    <source>
        <dbReference type="EMBL" id="MBB6514158.1"/>
    </source>
</evidence>